<dbReference type="RefSeq" id="WP_226605737.1">
    <property type="nucleotide sequence ID" value="NZ_JAJAQI010000006.1"/>
</dbReference>
<dbReference type="Gene3D" id="1.20.1250.20">
    <property type="entry name" value="MFS general substrate transporter like domains"/>
    <property type="match status" value="2"/>
</dbReference>
<accession>A0A9X1IC85</accession>
<evidence type="ECO:0000313" key="6">
    <source>
        <dbReference type="EMBL" id="MCB4821264.1"/>
    </source>
</evidence>
<feature type="transmembrane region" description="Helical" evidence="5">
    <location>
        <begin position="271"/>
        <end position="292"/>
    </location>
</feature>
<evidence type="ECO:0000313" key="7">
    <source>
        <dbReference type="Proteomes" id="UP001139311"/>
    </source>
</evidence>
<evidence type="ECO:0000256" key="1">
    <source>
        <dbReference type="ARBA" id="ARBA00022692"/>
    </source>
</evidence>
<name>A0A9X1IC85_9PROT</name>
<feature type="transmembrane region" description="Helical" evidence="5">
    <location>
        <begin position="371"/>
        <end position="390"/>
    </location>
</feature>
<evidence type="ECO:0000256" key="3">
    <source>
        <dbReference type="ARBA" id="ARBA00023136"/>
    </source>
</evidence>
<dbReference type="GO" id="GO:0022857">
    <property type="term" value="F:transmembrane transporter activity"/>
    <property type="evidence" value="ECO:0007669"/>
    <property type="project" value="InterPro"/>
</dbReference>
<keyword evidence="1 5" id="KW-0812">Transmembrane</keyword>
<feature type="transmembrane region" description="Helical" evidence="5">
    <location>
        <begin position="137"/>
        <end position="160"/>
    </location>
</feature>
<dbReference type="SUPFAM" id="SSF103473">
    <property type="entry name" value="MFS general substrate transporter"/>
    <property type="match status" value="1"/>
</dbReference>
<feature type="transmembrane region" description="Helical" evidence="5">
    <location>
        <begin position="81"/>
        <end position="101"/>
    </location>
</feature>
<feature type="transmembrane region" description="Helical" evidence="5">
    <location>
        <begin position="304"/>
        <end position="327"/>
    </location>
</feature>
<feature type="transmembrane region" description="Helical" evidence="5">
    <location>
        <begin position="41"/>
        <end position="61"/>
    </location>
</feature>
<dbReference type="Proteomes" id="UP001139311">
    <property type="component" value="Unassembled WGS sequence"/>
</dbReference>
<feature type="transmembrane region" description="Helical" evidence="5">
    <location>
        <begin position="203"/>
        <end position="222"/>
    </location>
</feature>
<comment type="caution">
    <text evidence="6">The sequence shown here is derived from an EMBL/GenBank/DDBJ whole genome shotgun (WGS) entry which is preliminary data.</text>
</comment>
<proteinExistence type="predicted"/>
<feature type="transmembrane region" description="Helical" evidence="5">
    <location>
        <begin position="333"/>
        <end position="359"/>
    </location>
</feature>
<dbReference type="EMBL" id="JAJAQI010000006">
    <property type="protein sequence ID" value="MCB4821264.1"/>
    <property type="molecule type" value="Genomic_DNA"/>
</dbReference>
<sequence>MSRGLDPARAANGGPTAGDTSPHATGAAPPAAAAVPPRRRVLLALAAVVALNLPLGTVYAFSVFIRPLEAVLAVSRAELSFVFGLALVAFTLGMNLAPLFARMASAPVLIAGSTAVTVLGMALAATAPGIVQLTLGYGLLFGLGGGVAYVVLLQGVNLMLGSARRGLANGFIVSLYPAGAMIGAPLFGWALAQWGLRPTLGGLAGTLAAAGLVSALLAAAAGMRMAPPAGSPAGPPPERQASIFWRLWLIFFLAAAAGLTVLGQAAGMVEAYGGTTALALSATTAITGFVAAARIGGGWLADRFPAPLVLAGAHVLALAGDALLLLFPGPLVAVATLGMIGMGYGLVSGSTAAAIGIYWGATQYGRIAGRLYAAWCVAAITLPVVAGRLFDLTGGYTATVMIALAGNLLGVAIAASLPRRPVVVAVA</sequence>
<evidence type="ECO:0000256" key="2">
    <source>
        <dbReference type="ARBA" id="ARBA00022989"/>
    </source>
</evidence>
<feature type="transmembrane region" description="Helical" evidence="5">
    <location>
        <begin position="108"/>
        <end position="131"/>
    </location>
</feature>
<feature type="region of interest" description="Disordered" evidence="4">
    <location>
        <begin position="1"/>
        <end position="31"/>
    </location>
</feature>
<feature type="transmembrane region" description="Helical" evidence="5">
    <location>
        <begin position="167"/>
        <end position="191"/>
    </location>
</feature>
<evidence type="ECO:0000256" key="4">
    <source>
        <dbReference type="SAM" id="MobiDB-lite"/>
    </source>
</evidence>
<dbReference type="InterPro" id="IPR050327">
    <property type="entry name" value="Proton-linked_MCT"/>
</dbReference>
<dbReference type="Pfam" id="PF07690">
    <property type="entry name" value="MFS_1"/>
    <property type="match status" value="1"/>
</dbReference>
<gene>
    <name evidence="6" type="ORF">LHA35_05910</name>
</gene>
<dbReference type="AlphaFoldDB" id="A0A9X1IC85"/>
<feature type="transmembrane region" description="Helical" evidence="5">
    <location>
        <begin position="396"/>
        <end position="417"/>
    </location>
</feature>
<dbReference type="PANTHER" id="PTHR11360">
    <property type="entry name" value="MONOCARBOXYLATE TRANSPORTER"/>
    <property type="match status" value="1"/>
</dbReference>
<keyword evidence="7" id="KW-1185">Reference proteome</keyword>
<reference evidence="6" key="1">
    <citation type="submission" date="2021-10" db="EMBL/GenBank/DDBJ databases">
        <title>Roseicella aerolatum sp. nov., isolated from aerosols of e-waste dismantling site.</title>
        <authorList>
            <person name="Qin T."/>
        </authorList>
    </citation>
    <scope>NUCLEOTIDE SEQUENCE</scope>
    <source>
        <strain evidence="6">GB24</strain>
    </source>
</reference>
<evidence type="ECO:0000256" key="5">
    <source>
        <dbReference type="SAM" id="Phobius"/>
    </source>
</evidence>
<feature type="transmembrane region" description="Helical" evidence="5">
    <location>
        <begin position="243"/>
        <end position="265"/>
    </location>
</feature>
<dbReference type="InterPro" id="IPR011701">
    <property type="entry name" value="MFS"/>
</dbReference>
<keyword evidence="2 5" id="KW-1133">Transmembrane helix</keyword>
<organism evidence="6 7">
    <name type="scientific">Roseicella aerolata</name>
    <dbReference type="NCBI Taxonomy" id="2883479"/>
    <lineage>
        <taxon>Bacteria</taxon>
        <taxon>Pseudomonadati</taxon>
        <taxon>Pseudomonadota</taxon>
        <taxon>Alphaproteobacteria</taxon>
        <taxon>Acetobacterales</taxon>
        <taxon>Roseomonadaceae</taxon>
        <taxon>Roseicella</taxon>
    </lineage>
</organism>
<keyword evidence="3 5" id="KW-0472">Membrane</keyword>
<dbReference type="InterPro" id="IPR036259">
    <property type="entry name" value="MFS_trans_sf"/>
</dbReference>
<dbReference type="PANTHER" id="PTHR11360:SF290">
    <property type="entry name" value="MONOCARBOXYLATE MFS PERMEASE"/>
    <property type="match status" value="1"/>
</dbReference>
<protein>
    <submittedName>
        <fullName evidence="6">MFS transporter</fullName>
    </submittedName>
</protein>